<dbReference type="Proteomes" id="UP000609531">
    <property type="component" value="Unassembled WGS sequence"/>
</dbReference>
<dbReference type="InterPro" id="IPR029052">
    <property type="entry name" value="Metallo-depent_PP-like"/>
</dbReference>
<sequence>MRLLAISDLHLASPVNRDALAALPDFPDDWLIVAGDIAEQPSRVAAAFTALTRRFAKVIWTPGNHDLWTVPGMAWRGPRKYEALVDLAREHGVVTPEDPFPVWPGPGGEVVIAPLFLLYDYTFRPPHLPLARVVEWAREERAMCGDEFMLAPTPYASRIAWCHARCATAADRLAGLEGAPTIIVNHYPLRHDLVRIPRAPRFSPWCGTVLTEDWHRRFNVKVAVSGHIHLRRTDWRDGTRFEEVSLGYPRQWRQERGLQAYLRQIWPTPEPPPAAGFGPR</sequence>
<dbReference type="RefSeq" id="WP_198882539.1">
    <property type="nucleotide sequence ID" value="NZ_JAEKJA010000010.1"/>
</dbReference>
<accession>A0A934MGJ1</accession>
<evidence type="ECO:0000313" key="2">
    <source>
        <dbReference type="EMBL" id="MBJ3776638.1"/>
    </source>
</evidence>
<dbReference type="EMBL" id="JAEKJA010000010">
    <property type="protein sequence ID" value="MBJ3776638.1"/>
    <property type="molecule type" value="Genomic_DNA"/>
</dbReference>
<dbReference type="AlphaFoldDB" id="A0A934MGJ1"/>
<gene>
    <name evidence="2" type="ORF">JCR33_13110</name>
</gene>
<name>A0A934MGJ1_9HYPH</name>
<dbReference type="GO" id="GO:0016787">
    <property type="term" value="F:hydrolase activity"/>
    <property type="evidence" value="ECO:0007669"/>
    <property type="project" value="InterPro"/>
</dbReference>
<evidence type="ECO:0000313" key="3">
    <source>
        <dbReference type="Proteomes" id="UP000609531"/>
    </source>
</evidence>
<dbReference type="Pfam" id="PF00149">
    <property type="entry name" value="Metallophos"/>
    <property type="match status" value="1"/>
</dbReference>
<keyword evidence="3" id="KW-1185">Reference proteome</keyword>
<dbReference type="InterPro" id="IPR052963">
    <property type="entry name" value="Pantetheine_PDE"/>
</dbReference>
<proteinExistence type="predicted"/>
<dbReference type="PANTHER" id="PTHR36492:SF2">
    <property type="entry name" value="[ACYL-CARRIER-PROTEIN] PHOSPHODIESTERASE PPTH"/>
    <property type="match status" value="1"/>
</dbReference>
<dbReference type="Gene3D" id="3.60.21.10">
    <property type="match status" value="1"/>
</dbReference>
<comment type="caution">
    <text evidence="2">The sequence shown here is derived from an EMBL/GenBank/DDBJ whole genome shotgun (WGS) entry which is preliminary data.</text>
</comment>
<dbReference type="SUPFAM" id="SSF56300">
    <property type="entry name" value="Metallo-dependent phosphatases"/>
    <property type="match status" value="1"/>
</dbReference>
<evidence type="ECO:0000259" key="1">
    <source>
        <dbReference type="Pfam" id="PF00149"/>
    </source>
</evidence>
<dbReference type="CDD" id="cd00838">
    <property type="entry name" value="MPP_superfamily"/>
    <property type="match status" value="1"/>
</dbReference>
<dbReference type="PANTHER" id="PTHR36492">
    <property type="match status" value="1"/>
</dbReference>
<reference evidence="2" key="1">
    <citation type="submission" date="2020-12" db="EMBL/GenBank/DDBJ databases">
        <title>Bacterial taxonomy.</title>
        <authorList>
            <person name="Pan X."/>
        </authorList>
    </citation>
    <scope>NUCLEOTIDE SEQUENCE</scope>
    <source>
        <strain evidence="2">B2012</strain>
    </source>
</reference>
<organism evidence="2 3">
    <name type="scientific">Acuticoccus mangrovi</name>
    <dbReference type="NCBI Taxonomy" id="2796142"/>
    <lineage>
        <taxon>Bacteria</taxon>
        <taxon>Pseudomonadati</taxon>
        <taxon>Pseudomonadota</taxon>
        <taxon>Alphaproteobacteria</taxon>
        <taxon>Hyphomicrobiales</taxon>
        <taxon>Amorphaceae</taxon>
        <taxon>Acuticoccus</taxon>
    </lineage>
</organism>
<dbReference type="InterPro" id="IPR004843">
    <property type="entry name" value="Calcineurin-like_PHP"/>
</dbReference>
<protein>
    <submittedName>
        <fullName evidence="2">Metallophosphoesterase</fullName>
    </submittedName>
</protein>
<feature type="domain" description="Calcineurin-like phosphoesterase" evidence="1">
    <location>
        <begin position="1"/>
        <end position="229"/>
    </location>
</feature>